<protein>
    <submittedName>
        <fullName evidence="1">Uncharacterized protein</fullName>
    </submittedName>
</protein>
<name>A0AAN8MYI4_9PEZI</name>
<organism evidence="1 2">
    <name type="scientific">Orbilia javanica</name>
    <dbReference type="NCBI Taxonomy" id="47235"/>
    <lineage>
        <taxon>Eukaryota</taxon>
        <taxon>Fungi</taxon>
        <taxon>Dikarya</taxon>
        <taxon>Ascomycota</taxon>
        <taxon>Pezizomycotina</taxon>
        <taxon>Orbiliomycetes</taxon>
        <taxon>Orbiliales</taxon>
        <taxon>Orbiliaceae</taxon>
        <taxon>Orbilia</taxon>
    </lineage>
</organism>
<reference evidence="1 2" key="1">
    <citation type="submission" date="2019-10" db="EMBL/GenBank/DDBJ databases">
        <authorList>
            <person name="Palmer J.M."/>
        </authorList>
    </citation>
    <scope>NUCLEOTIDE SEQUENCE [LARGE SCALE GENOMIC DNA]</scope>
    <source>
        <strain evidence="1 2">TWF718</strain>
    </source>
</reference>
<comment type="caution">
    <text evidence="1">The sequence shown here is derived from an EMBL/GenBank/DDBJ whole genome shotgun (WGS) entry which is preliminary data.</text>
</comment>
<evidence type="ECO:0000313" key="2">
    <source>
        <dbReference type="Proteomes" id="UP001313282"/>
    </source>
</evidence>
<dbReference type="Proteomes" id="UP001313282">
    <property type="component" value="Unassembled WGS sequence"/>
</dbReference>
<gene>
    <name evidence="1" type="ORF">TWF718_010544</name>
</gene>
<proteinExistence type="predicted"/>
<keyword evidence="2" id="KW-1185">Reference proteome</keyword>
<accession>A0AAN8MYI4</accession>
<sequence>MATAGPSRVAYARVRFPAPVITPTPTTTHDEDLLVALALQLEELDIESQNRKGKERAGKLADRHVALQEYRDILLSMSQVHADHRMAQSISEATTRDAAVLDEFVAAEATAVSDRQQALRLSVALNSAAAAEPATQRTIPQSSQQLVRTGYYSRPTVSLPATTTRPYQGLSVRGGTDYSDVESVAGSTEYDYQSTYSGYNRYDDDLASNNDRAKEWMSSYDPNSATYVASSGKNVNAQLSKNKDYTTTQQLA</sequence>
<dbReference type="AlphaFoldDB" id="A0AAN8MYI4"/>
<evidence type="ECO:0000313" key="1">
    <source>
        <dbReference type="EMBL" id="KAK6335103.1"/>
    </source>
</evidence>
<dbReference type="EMBL" id="JAVHNR010000008">
    <property type="protein sequence ID" value="KAK6335103.1"/>
    <property type="molecule type" value="Genomic_DNA"/>
</dbReference>